<name>A0A067L7U4_JATCU</name>
<dbReference type="PANTHER" id="PTHR31984:SF12">
    <property type="entry name" value="THIOREDOXIN DOMAIN-CONTAINING PROTEIN"/>
    <property type="match status" value="1"/>
</dbReference>
<evidence type="ECO:0008006" key="4">
    <source>
        <dbReference type="Google" id="ProtNLM"/>
    </source>
</evidence>
<evidence type="ECO:0000256" key="1">
    <source>
        <dbReference type="SAM" id="MobiDB-lite"/>
    </source>
</evidence>
<dbReference type="Proteomes" id="UP000027138">
    <property type="component" value="Unassembled WGS sequence"/>
</dbReference>
<proteinExistence type="predicted"/>
<feature type="compositionally biased region" description="Polar residues" evidence="1">
    <location>
        <begin position="225"/>
        <end position="241"/>
    </location>
</feature>
<reference evidence="2 3" key="1">
    <citation type="journal article" date="2014" name="PLoS ONE">
        <title>Global Analysis of Gene Expression Profiles in Physic Nut (Jatropha curcas L.) Seedlings Exposed to Salt Stress.</title>
        <authorList>
            <person name="Zhang L."/>
            <person name="Zhang C."/>
            <person name="Wu P."/>
            <person name="Chen Y."/>
            <person name="Li M."/>
            <person name="Jiang H."/>
            <person name="Wu G."/>
        </authorList>
    </citation>
    <scope>NUCLEOTIDE SEQUENCE [LARGE SCALE GENOMIC DNA]</scope>
    <source>
        <strain evidence="3">cv. GZQX0401</strain>
        <tissue evidence="2">Young leaves</tissue>
    </source>
</reference>
<keyword evidence="3" id="KW-1185">Reference proteome</keyword>
<dbReference type="EMBL" id="KK914276">
    <property type="protein sequence ID" value="KDP43283.1"/>
    <property type="molecule type" value="Genomic_DNA"/>
</dbReference>
<accession>A0A067L7U4</accession>
<dbReference type="Pfam" id="PF02622">
    <property type="entry name" value="DUF179"/>
    <property type="match status" value="1"/>
</dbReference>
<evidence type="ECO:0000313" key="2">
    <source>
        <dbReference type="EMBL" id="KDP43283.1"/>
    </source>
</evidence>
<feature type="region of interest" description="Disordered" evidence="1">
    <location>
        <begin position="224"/>
        <end position="245"/>
    </location>
</feature>
<dbReference type="OrthoDB" id="1910803at2759"/>
<evidence type="ECO:0000313" key="3">
    <source>
        <dbReference type="Proteomes" id="UP000027138"/>
    </source>
</evidence>
<sequence>MLYFNGCPSCSKILKEGDDLKAVLLMDESIVTELEGNGQDLTVPAHKPSVLLFVDRFSDSSETKRSSNEALGILRKLALQYQISDQSTQDSGDKSERSSVQAFQEYSTSAHPRLKLSPMAQKIKLKEKMSVVIVNEGNHAILENFASDSQGSSLQEVLAYLLQQKKEAKLSSVAKEVGFQLLSEDIDIKLTDKLPSEPQIESTEVSAEPIEEGLDRTIVDLDEVSASNQDRSSPPTNIKYSSQDEQKRTFIEKSRHLPSVKPDQIVSDDVQALSGVNAEEKCSTQVDPDQIVSDDAQALSGVNAEEKCSTQVDQLEEEQLHFQNFKGSFFFSDGNYRLLKALTGGTRIPSLVIIDPLSQQHYVFAEEMVFNYSPLKDFLYSFLKGTLIPYQRSDSELENPREGSHPPFVNMDFHEANSIPQVTSRSFSEQFLGSNQSNDNVVRARKEDVLVLFSNSWCGFCQRMELIVRDVYRAIKGYGSMLKTGSSNGETVDSGENMKSGLLKFPKIYLMDCTLNDCSLILKSINQRDVYPTLLLFPAERKAAVPYDGDLAVVDVIKFIADHGSSSQHLTSEKGILWSIAGKGSRNHFKDALPTAIHEEAPVEKDKSQEVLLKNRTLKKPAEYSQIRSRTSKNMHETIPHIVVGSILVATEKISTQPFDKSQVLIVKADQRTGFQGLIYNKLIKWDSLDELEQGLELLKEAPLSFGGPLIKRGMPFVALTRRIVNDQYPEIVPGIYFLDQLATLHEIEELKSGNQSVSDYWFFMGFSKWVWNQLFDEIAEGAWFVSVNKTEHLDWP</sequence>
<protein>
    <recommendedName>
        <fullName evidence="4">Thioredoxin domain-containing protein</fullName>
    </recommendedName>
</protein>
<dbReference type="SUPFAM" id="SSF143456">
    <property type="entry name" value="VC0467-like"/>
    <property type="match status" value="1"/>
</dbReference>
<dbReference type="AlphaFoldDB" id="A0A067L7U4"/>
<gene>
    <name evidence="2" type="ORF">JCGZ_24204</name>
</gene>
<dbReference type="InterPro" id="IPR003774">
    <property type="entry name" value="AlgH-like"/>
</dbReference>
<dbReference type="Gene3D" id="3.40.1740.10">
    <property type="entry name" value="VC0467-like"/>
    <property type="match status" value="1"/>
</dbReference>
<dbReference type="InterPro" id="IPR036249">
    <property type="entry name" value="Thioredoxin-like_sf"/>
</dbReference>
<dbReference type="STRING" id="180498.A0A067L7U4"/>
<dbReference type="PANTHER" id="PTHR31984">
    <property type="entry name" value="TRANSPORTER, PUTATIVE (DUF179)-RELATED"/>
    <property type="match status" value="1"/>
</dbReference>
<dbReference type="Gene3D" id="3.40.30.10">
    <property type="entry name" value="Glutaredoxin"/>
    <property type="match status" value="1"/>
</dbReference>
<feature type="region of interest" description="Disordered" evidence="1">
    <location>
        <begin position="85"/>
        <end position="106"/>
    </location>
</feature>
<dbReference type="SUPFAM" id="SSF52833">
    <property type="entry name" value="Thioredoxin-like"/>
    <property type="match status" value="1"/>
</dbReference>
<organism evidence="2 3">
    <name type="scientific">Jatropha curcas</name>
    <name type="common">Barbados nut</name>
    <dbReference type="NCBI Taxonomy" id="180498"/>
    <lineage>
        <taxon>Eukaryota</taxon>
        <taxon>Viridiplantae</taxon>
        <taxon>Streptophyta</taxon>
        <taxon>Embryophyta</taxon>
        <taxon>Tracheophyta</taxon>
        <taxon>Spermatophyta</taxon>
        <taxon>Magnoliopsida</taxon>
        <taxon>eudicotyledons</taxon>
        <taxon>Gunneridae</taxon>
        <taxon>Pentapetalae</taxon>
        <taxon>rosids</taxon>
        <taxon>fabids</taxon>
        <taxon>Malpighiales</taxon>
        <taxon>Euphorbiaceae</taxon>
        <taxon>Crotonoideae</taxon>
        <taxon>Jatropheae</taxon>
        <taxon>Jatropha</taxon>
    </lineage>
</organism>